<comment type="caution">
    <text evidence="21">The sequence shown here is derived from an EMBL/GenBank/DDBJ whole genome shotgun (WGS) entry which is preliminary data.</text>
</comment>
<evidence type="ECO:0000256" key="18">
    <source>
        <dbReference type="SAM" id="Phobius"/>
    </source>
</evidence>
<evidence type="ECO:0000256" key="17">
    <source>
        <dbReference type="SAM" id="MobiDB-lite"/>
    </source>
</evidence>
<keyword evidence="5" id="KW-0121">Carboxypeptidase</keyword>
<dbReference type="PANTHER" id="PTHR32282:SF11">
    <property type="entry name" value="PENICILLIN-BINDING PROTEIN 1B"/>
    <property type="match status" value="1"/>
</dbReference>
<dbReference type="SUPFAM" id="SSF56601">
    <property type="entry name" value="beta-lactamase/transpeptidase-like"/>
    <property type="match status" value="1"/>
</dbReference>
<keyword evidence="18" id="KW-1133">Transmembrane helix</keyword>
<feature type="domain" description="Glycosyl transferase family 51" evidence="20">
    <location>
        <begin position="73"/>
        <end position="248"/>
    </location>
</feature>
<dbReference type="Proteomes" id="UP000230405">
    <property type="component" value="Unassembled WGS sequence"/>
</dbReference>
<evidence type="ECO:0000256" key="9">
    <source>
        <dbReference type="ARBA" id="ARBA00022801"/>
    </source>
</evidence>
<dbReference type="GO" id="GO:0005886">
    <property type="term" value="C:plasma membrane"/>
    <property type="evidence" value="ECO:0007669"/>
    <property type="project" value="UniProtKB-SubCell"/>
</dbReference>
<evidence type="ECO:0000256" key="14">
    <source>
        <dbReference type="ARBA" id="ARBA00023316"/>
    </source>
</evidence>
<evidence type="ECO:0000256" key="6">
    <source>
        <dbReference type="ARBA" id="ARBA00022670"/>
    </source>
</evidence>
<evidence type="ECO:0000313" key="21">
    <source>
        <dbReference type="EMBL" id="PIZ98504.1"/>
    </source>
</evidence>
<dbReference type="GO" id="GO:0008360">
    <property type="term" value="P:regulation of cell shape"/>
    <property type="evidence" value="ECO:0007669"/>
    <property type="project" value="UniProtKB-KW"/>
</dbReference>
<keyword evidence="14" id="KW-0961">Cell wall biogenesis/degradation</keyword>
<evidence type="ECO:0000256" key="8">
    <source>
        <dbReference type="ARBA" id="ARBA00022679"/>
    </source>
</evidence>
<dbReference type="Gene3D" id="1.10.3810.10">
    <property type="entry name" value="Biosynthetic peptidoglycan transglycosylase-like"/>
    <property type="match status" value="1"/>
</dbReference>
<comment type="catalytic activity">
    <reaction evidence="15">
        <text>Preferential cleavage: (Ac)2-L-Lys-D-Ala-|-D-Ala. Also transpeptidation of peptidyl-alanyl moieties that are N-acyl substituents of D-alanine.</text>
        <dbReference type="EC" id="3.4.16.4"/>
    </reaction>
</comment>
<evidence type="ECO:0000256" key="10">
    <source>
        <dbReference type="ARBA" id="ARBA00022960"/>
    </source>
</evidence>
<feature type="transmembrane region" description="Helical" evidence="18">
    <location>
        <begin position="27"/>
        <end position="45"/>
    </location>
</feature>
<keyword evidence="12 18" id="KW-0472">Membrane</keyword>
<keyword evidence="11" id="KW-0573">Peptidoglycan synthesis</keyword>
<dbReference type="InterPro" id="IPR001264">
    <property type="entry name" value="Glyco_trans_51"/>
</dbReference>
<reference evidence="22" key="1">
    <citation type="submission" date="2017-09" db="EMBL/GenBank/DDBJ databases">
        <title>Depth-based differentiation of microbial function through sediment-hosted aquifers and enrichment of novel symbionts in the deep terrestrial subsurface.</title>
        <authorList>
            <person name="Probst A.J."/>
            <person name="Ladd B."/>
            <person name="Jarett J.K."/>
            <person name="Geller-Mcgrath D.E."/>
            <person name="Sieber C.M.K."/>
            <person name="Emerson J.B."/>
            <person name="Anantharaman K."/>
            <person name="Thomas B.C."/>
            <person name="Malmstrom R."/>
            <person name="Stieglmeier M."/>
            <person name="Klingl A."/>
            <person name="Woyke T."/>
            <person name="Ryan C.M."/>
            <person name="Banfield J.F."/>
        </authorList>
    </citation>
    <scope>NUCLEOTIDE SEQUENCE [LARGE SCALE GENOMIC DNA]</scope>
</reference>
<organism evidence="21 22">
    <name type="scientific">Candidatus Komeilibacteria bacterium CG_4_10_14_0_2_um_filter_37_10</name>
    <dbReference type="NCBI Taxonomy" id="1974470"/>
    <lineage>
        <taxon>Bacteria</taxon>
        <taxon>Candidatus Komeiliibacteriota</taxon>
    </lineage>
</organism>
<dbReference type="GO" id="GO:0006508">
    <property type="term" value="P:proteolysis"/>
    <property type="evidence" value="ECO:0007669"/>
    <property type="project" value="UniProtKB-KW"/>
</dbReference>
<keyword evidence="4" id="KW-1003">Cell membrane</keyword>
<evidence type="ECO:0000256" key="2">
    <source>
        <dbReference type="ARBA" id="ARBA00007090"/>
    </source>
</evidence>
<evidence type="ECO:0000256" key="4">
    <source>
        <dbReference type="ARBA" id="ARBA00022475"/>
    </source>
</evidence>
<dbReference type="SUPFAM" id="SSF53955">
    <property type="entry name" value="Lysozyme-like"/>
    <property type="match status" value="1"/>
</dbReference>
<accession>A0A2M7VDK2</accession>
<dbReference type="Pfam" id="PF17957">
    <property type="entry name" value="Big_7"/>
    <property type="match status" value="1"/>
</dbReference>
<feature type="region of interest" description="Disordered" evidence="17">
    <location>
        <begin position="688"/>
        <end position="708"/>
    </location>
</feature>
<evidence type="ECO:0000256" key="13">
    <source>
        <dbReference type="ARBA" id="ARBA00023268"/>
    </source>
</evidence>
<dbReference type="Gene3D" id="2.60.40.10">
    <property type="entry name" value="Immunoglobulins"/>
    <property type="match status" value="1"/>
</dbReference>
<evidence type="ECO:0000313" key="22">
    <source>
        <dbReference type="Proteomes" id="UP000230405"/>
    </source>
</evidence>
<proteinExistence type="inferred from homology"/>
<name>A0A2M7VDK2_9BACT</name>
<comment type="similarity">
    <text evidence="2">In the C-terminal section; belongs to the transpeptidase family.</text>
</comment>
<evidence type="ECO:0000256" key="5">
    <source>
        <dbReference type="ARBA" id="ARBA00022645"/>
    </source>
</evidence>
<sequence length="912" mass="101603">MQVNSYRKRVSQRLWQLLWSKVFWKRVLLVGVVVVLFSSILVVYYSKDLPSPNKIIDRSVAQSTKIYDRTGEKLLYEVSGQQKRTLIELQDIPQEAIWATISVEDKKFYQHGGISLRGTIRSILVDIFTGSKAQGGSTLTQQFVKNAILTNEKKISRKIKEWVLAYRMEQKFSKDEILKMYFNEIPYGSNAYGIEAAANYYFGKSAKDLVLAESAILAALTQAPSYYSPYGSHKDALIDRQHFILDQMVSEKYINQEQAEQAKKVELQFANRLTNITAPHFVMMVKDYLASKYGDQMVEQGGLKVITTLDADAQKMAEEAITAQAEKNEKNFQATNAALVALDVNTGQVIALVGSRDYFNDDIAGQVNVAIQPRQPGSSFKPIVYLTGFTRGFTPDSILFDLNTVFKANPKDYAPKNYDLKEHGPVSIRQALAGSLNIPAVKMLYLAGVANVLDLADKFGYTTLGERSRFGLSLVLGGGEVKLIEHVNAYATLAREGIKKDYSFILAVTDATGKQLEKLEEDNGGRIAEVEPVRMLADIMQDNSARAYIFGENNYLTLPNRPVAAKTGTTNDYHDAWTIGFTPYQVAAGVWVGNSDNATMKRGADGSVIAAPIWQAFMKNYLASKEVTSFTKPTYTNSNKAMIGGFIEGGAKVKIDKFTGKLATENTPPDAIEERTYKQVHNILHFVDKSDPLGPEPTDPQSDPQYSGWEEPVRKWAQEHNVINELPPSEFDNLHRAEDRPSVSILSPSDGQEIIANQFTVNVTAEAQRGIKNIKLFLNAQEVGELSSQPYGLNINLPYSIGNGSYQLIAKAYDDLLNVGQSTITVSINREEYIKATWISPSAGTTLSGSEFPYTLQMGVDNPALLDQVDFYYREQSSGQTHWINFTKQVSNTLVSVVWSEKPNKGIYKVYP</sequence>
<dbReference type="InterPro" id="IPR023346">
    <property type="entry name" value="Lysozyme-like_dom_sf"/>
</dbReference>
<dbReference type="GO" id="GO:0008955">
    <property type="term" value="F:peptidoglycan glycosyltransferase activity"/>
    <property type="evidence" value="ECO:0007669"/>
    <property type="project" value="UniProtKB-EC"/>
</dbReference>
<keyword evidence="8" id="KW-0808">Transferase</keyword>
<dbReference type="GO" id="GO:0009002">
    <property type="term" value="F:serine-type D-Ala-D-Ala carboxypeptidase activity"/>
    <property type="evidence" value="ECO:0007669"/>
    <property type="project" value="UniProtKB-EC"/>
</dbReference>
<dbReference type="InterPro" id="IPR013783">
    <property type="entry name" value="Ig-like_fold"/>
</dbReference>
<dbReference type="InterPro" id="IPR012338">
    <property type="entry name" value="Beta-lactam/transpept-like"/>
</dbReference>
<comment type="subcellular location">
    <subcellularLocation>
        <location evidence="1">Cell membrane</location>
    </subcellularLocation>
</comment>
<keyword evidence="9" id="KW-0378">Hydrolase</keyword>
<comment type="similarity">
    <text evidence="3">In the N-terminal section; belongs to the glycosyltransferase 51 family.</text>
</comment>
<feature type="non-terminal residue" evidence="21">
    <location>
        <position position="912"/>
    </location>
</feature>
<dbReference type="Pfam" id="PF00905">
    <property type="entry name" value="Transpeptidase"/>
    <property type="match status" value="1"/>
</dbReference>
<evidence type="ECO:0000256" key="1">
    <source>
        <dbReference type="ARBA" id="ARBA00004236"/>
    </source>
</evidence>
<keyword evidence="7" id="KW-0328">Glycosyltransferase</keyword>
<protein>
    <submittedName>
        <fullName evidence="21">Uncharacterized protein</fullName>
    </submittedName>
</protein>
<dbReference type="PANTHER" id="PTHR32282">
    <property type="entry name" value="BINDING PROTEIN TRANSPEPTIDASE, PUTATIVE-RELATED"/>
    <property type="match status" value="1"/>
</dbReference>
<dbReference type="GO" id="GO:0071555">
    <property type="term" value="P:cell wall organization"/>
    <property type="evidence" value="ECO:0007669"/>
    <property type="project" value="UniProtKB-KW"/>
</dbReference>
<keyword evidence="6" id="KW-0645">Protease</keyword>
<evidence type="ECO:0000256" key="16">
    <source>
        <dbReference type="ARBA" id="ARBA00049902"/>
    </source>
</evidence>
<dbReference type="Gene3D" id="3.40.710.10">
    <property type="entry name" value="DD-peptidase/beta-lactamase superfamily"/>
    <property type="match status" value="1"/>
</dbReference>
<comment type="catalytic activity">
    <reaction evidence="16">
        <text>[GlcNAc-(1-&gt;4)-Mur2Ac(oyl-L-Ala-gamma-D-Glu-L-Lys-D-Ala-D-Ala)](n)-di-trans,octa-cis-undecaprenyl diphosphate + beta-D-GlcNAc-(1-&gt;4)-Mur2Ac(oyl-L-Ala-gamma-D-Glu-L-Lys-D-Ala-D-Ala)-di-trans,octa-cis-undecaprenyl diphosphate = [GlcNAc-(1-&gt;4)-Mur2Ac(oyl-L-Ala-gamma-D-Glu-L-Lys-D-Ala-D-Ala)](n+1)-di-trans,octa-cis-undecaprenyl diphosphate + di-trans,octa-cis-undecaprenyl diphosphate + H(+)</text>
        <dbReference type="Rhea" id="RHEA:23708"/>
        <dbReference type="Rhea" id="RHEA-COMP:9602"/>
        <dbReference type="Rhea" id="RHEA-COMP:9603"/>
        <dbReference type="ChEBI" id="CHEBI:15378"/>
        <dbReference type="ChEBI" id="CHEBI:58405"/>
        <dbReference type="ChEBI" id="CHEBI:60033"/>
        <dbReference type="ChEBI" id="CHEBI:78435"/>
        <dbReference type="EC" id="2.4.99.28"/>
    </reaction>
</comment>
<evidence type="ECO:0000256" key="12">
    <source>
        <dbReference type="ARBA" id="ARBA00023136"/>
    </source>
</evidence>
<dbReference type="EMBL" id="PFPO01000084">
    <property type="protein sequence ID" value="PIZ98504.1"/>
    <property type="molecule type" value="Genomic_DNA"/>
</dbReference>
<evidence type="ECO:0000259" key="19">
    <source>
        <dbReference type="Pfam" id="PF00905"/>
    </source>
</evidence>
<gene>
    <name evidence="21" type="ORF">COX77_04255</name>
</gene>
<feature type="domain" description="Penicillin-binding protein transpeptidase" evidence="19">
    <location>
        <begin position="338"/>
        <end position="619"/>
    </location>
</feature>
<dbReference type="InterPro" id="IPR050396">
    <property type="entry name" value="Glycosyltr_51/Transpeptidase"/>
</dbReference>
<dbReference type="Pfam" id="PF00912">
    <property type="entry name" value="Transgly"/>
    <property type="match status" value="1"/>
</dbReference>
<dbReference type="GO" id="GO:0008658">
    <property type="term" value="F:penicillin binding"/>
    <property type="evidence" value="ECO:0007669"/>
    <property type="project" value="InterPro"/>
</dbReference>
<evidence type="ECO:0000256" key="7">
    <source>
        <dbReference type="ARBA" id="ARBA00022676"/>
    </source>
</evidence>
<evidence type="ECO:0000256" key="11">
    <source>
        <dbReference type="ARBA" id="ARBA00022984"/>
    </source>
</evidence>
<dbReference type="InterPro" id="IPR001460">
    <property type="entry name" value="PCN-bd_Tpept"/>
</dbReference>
<evidence type="ECO:0000256" key="3">
    <source>
        <dbReference type="ARBA" id="ARBA00007739"/>
    </source>
</evidence>
<dbReference type="AlphaFoldDB" id="A0A2M7VDK2"/>
<dbReference type="FunFam" id="1.10.3810.10:FF:000001">
    <property type="entry name" value="Penicillin-binding protein 1A"/>
    <property type="match status" value="1"/>
</dbReference>
<dbReference type="GO" id="GO:0030288">
    <property type="term" value="C:outer membrane-bounded periplasmic space"/>
    <property type="evidence" value="ECO:0007669"/>
    <property type="project" value="TreeGrafter"/>
</dbReference>
<keyword evidence="18" id="KW-0812">Transmembrane</keyword>
<keyword evidence="13" id="KW-0511">Multifunctional enzyme</keyword>
<dbReference type="InterPro" id="IPR036950">
    <property type="entry name" value="PBP_transglycosylase"/>
</dbReference>
<evidence type="ECO:0000256" key="15">
    <source>
        <dbReference type="ARBA" id="ARBA00034000"/>
    </source>
</evidence>
<dbReference type="GO" id="GO:0009252">
    <property type="term" value="P:peptidoglycan biosynthetic process"/>
    <property type="evidence" value="ECO:0007669"/>
    <property type="project" value="UniProtKB-KW"/>
</dbReference>
<evidence type="ECO:0000259" key="20">
    <source>
        <dbReference type="Pfam" id="PF00912"/>
    </source>
</evidence>
<keyword evidence="10" id="KW-0133">Cell shape</keyword>